<evidence type="ECO:0000313" key="2">
    <source>
        <dbReference type="EMBL" id="RNA05933.1"/>
    </source>
</evidence>
<accession>A0A3M7Q3U6</accession>
<protein>
    <submittedName>
        <fullName evidence="2">Uncharacterized protein</fullName>
    </submittedName>
</protein>
<dbReference type="AlphaFoldDB" id="A0A3M7Q3U6"/>
<keyword evidence="1" id="KW-1133">Transmembrane helix</keyword>
<keyword evidence="1" id="KW-0812">Transmembrane</keyword>
<proteinExistence type="predicted"/>
<feature type="transmembrane region" description="Helical" evidence="1">
    <location>
        <begin position="49"/>
        <end position="69"/>
    </location>
</feature>
<gene>
    <name evidence="2" type="ORF">BpHYR1_030608</name>
</gene>
<comment type="caution">
    <text evidence="2">The sequence shown here is derived from an EMBL/GenBank/DDBJ whole genome shotgun (WGS) entry which is preliminary data.</text>
</comment>
<organism evidence="2 3">
    <name type="scientific">Brachionus plicatilis</name>
    <name type="common">Marine rotifer</name>
    <name type="synonym">Brachionus muelleri</name>
    <dbReference type="NCBI Taxonomy" id="10195"/>
    <lineage>
        <taxon>Eukaryota</taxon>
        <taxon>Metazoa</taxon>
        <taxon>Spiralia</taxon>
        <taxon>Gnathifera</taxon>
        <taxon>Rotifera</taxon>
        <taxon>Eurotatoria</taxon>
        <taxon>Monogononta</taxon>
        <taxon>Pseudotrocha</taxon>
        <taxon>Ploima</taxon>
        <taxon>Brachionidae</taxon>
        <taxon>Brachionus</taxon>
    </lineage>
</organism>
<keyword evidence="3" id="KW-1185">Reference proteome</keyword>
<name>A0A3M7Q3U6_BRAPC</name>
<feature type="transmembrane region" description="Helical" evidence="1">
    <location>
        <begin position="75"/>
        <end position="98"/>
    </location>
</feature>
<evidence type="ECO:0000313" key="3">
    <source>
        <dbReference type="Proteomes" id="UP000276133"/>
    </source>
</evidence>
<keyword evidence="1" id="KW-0472">Membrane</keyword>
<sequence length="111" mass="11727">MSSSRKAVFDLEFFLCKHTTKISSKVLSLRFSAGPSDFLSFSDFDSSDALGVSLIFSSGSCGSLFMQLVSFSSDLLVFGTLLSLASLKTGAVFLKLILITSSCGLTNSVAS</sequence>
<reference evidence="2 3" key="1">
    <citation type="journal article" date="2018" name="Sci. Rep.">
        <title>Genomic signatures of local adaptation to the degree of environmental predictability in rotifers.</title>
        <authorList>
            <person name="Franch-Gras L."/>
            <person name="Hahn C."/>
            <person name="Garcia-Roger E.M."/>
            <person name="Carmona M.J."/>
            <person name="Serra M."/>
            <person name="Gomez A."/>
        </authorList>
    </citation>
    <scope>NUCLEOTIDE SEQUENCE [LARGE SCALE GENOMIC DNA]</scope>
    <source>
        <strain evidence="2">HYR1</strain>
    </source>
</reference>
<dbReference type="Proteomes" id="UP000276133">
    <property type="component" value="Unassembled WGS sequence"/>
</dbReference>
<evidence type="ECO:0000256" key="1">
    <source>
        <dbReference type="SAM" id="Phobius"/>
    </source>
</evidence>
<dbReference type="EMBL" id="REGN01007555">
    <property type="protein sequence ID" value="RNA05933.1"/>
    <property type="molecule type" value="Genomic_DNA"/>
</dbReference>